<evidence type="ECO:0000313" key="10">
    <source>
        <dbReference type="Proteomes" id="UP000799424"/>
    </source>
</evidence>
<dbReference type="InterPro" id="IPR011009">
    <property type="entry name" value="Kinase-like_dom_sf"/>
</dbReference>
<dbReference type="SUPFAM" id="SSF56112">
    <property type="entry name" value="Protein kinase-like (PK-like)"/>
    <property type="match status" value="1"/>
</dbReference>
<evidence type="ECO:0000313" key="9">
    <source>
        <dbReference type="EMBL" id="KAF2819070.1"/>
    </source>
</evidence>
<evidence type="ECO:0000256" key="7">
    <source>
        <dbReference type="SAM" id="MobiDB-lite"/>
    </source>
</evidence>
<name>A0A6A6ZDH2_9PLEO</name>
<dbReference type="AlphaFoldDB" id="A0A6A6ZDH2"/>
<evidence type="ECO:0000256" key="6">
    <source>
        <dbReference type="PROSITE-ProRule" id="PRU10141"/>
    </source>
</evidence>
<keyword evidence="2 6" id="KW-0547">Nucleotide-binding</keyword>
<evidence type="ECO:0000256" key="3">
    <source>
        <dbReference type="ARBA" id="ARBA00022777"/>
    </source>
</evidence>
<evidence type="ECO:0000256" key="4">
    <source>
        <dbReference type="ARBA" id="ARBA00022840"/>
    </source>
</evidence>
<dbReference type="OrthoDB" id="4062651at2759"/>
<sequence>MGNYNLEATSLASSQDASNSHATLPIIGPTDHVPGSRGGQTTFYSAARPRLAIAKKMMNYDSDSRSAQDTPHVTPDPSQPLVSVKAGDHLDLRQLGKLSSDILPYRLLRNLGHGGSARVEMVEDVSSALVYARKIIRNVNTRNMEQAKRQLENEVRIVKRLAAHHHIIQVHATYVLRRELAIILSPVADGGDLANFLQDYQDKSLNGDMVDLEQNRILKKSFGCLASGLAFMHRHTVRHKDIKPQNTLVHFGKVIYTDFGLSYDYGDASQSATTGIVGGHTKRYCAPEVAQGASRNIKSDVFSLGCVYIEIIAAMWPVAISGVLLQAFISTVKTIEASLHRDICCGIKLDTWESILMQFKQVAARTQSIEHLEGVNLRNWQANQDATLNVAVSPDAPMGEQQALQLRAPGLGLNNDSSTLVNSVNSTSLIGTSHTTTNFWKFPPQPASSRGPSGPFKFHIGACTAANILTHSSARRDIVGIGSLRPKASSNIRESGIQQEKWVCHTDVLSRRRGAITQKKYGHI</sequence>
<feature type="binding site" evidence="6">
    <location>
        <position position="134"/>
    </location>
    <ligand>
        <name>ATP</name>
        <dbReference type="ChEBI" id="CHEBI:30616"/>
    </ligand>
</feature>
<dbReference type="PROSITE" id="PS00107">
    <property type="entry name" value="PROTEIN_KINASE_ATP"/>
    <property type="match status" value="1"/>
</dbReference>
<evidence type="ECO:0000259" key="8">
    <source>
        <dbReference type="PROSITE" id="PS50011"/>
    </source>
</evidence>
<evidence type="ECO:0000256" key="2">
    <source>
        <dbReference type="ARBA" id="ARBA00022741"/>
    </source>
</evidence>
<keyword evidence="3 9" id="KW-0418">Kinase</keyword>
<dbReference type="PROSITE" id="PS00108">
    <property type="entry name" value="PROTEIN_KINASE_ST"/>
    <property type="match status" value="1"/>
</dbReference>
<dbReference type="SMART" id="SM00220">
    <property type="entry name" value="S_TKc"/>
    <property type="match status" value="1"/>
</dbReference>
<dbReference type="InterPro" id="IPR017441">
    <property type="entry name" value="Protein_kinase_ATP_BS"/>
</dbReference>
<dbReference type="InterPro" id="IPR008271">
    <property type="entry name" value="Ser/Thr_kinase_AS"/>
</dbReference>
<feature type="region of interest" description="Disordered" evidence="7">
    <location>
        <begin position="60"/>
        <end position="80"/>
    </location>
</feature>
<proteinExistence type="predicted"/>
<reference evidence="9" key="1">
    <citation type="journal article" date="2020" name="Stud. Mycol.">
        <title>101 Dothideomycetes genomes: a test case for predicting lifestyles and emergence of pathogens.</title>
        <authorList>
            <person name="Haridas S."/>
            <person name="Albert R."/>
            <person name="Binder M."/>
            <person name="Bloem J."/>
            <person name="Labutti K."/>
            <person name="Salamov A."/>
            <person name="Andreopoulos B."/>
            <person name="Baker S."/>
            <person name="Barry K."/>
            <person name="Bills G."/>
            <person name="Bluhm B."/>
            <person name="Cannon C."/>
            <person name="Castanera R."/>
            <person name="Culley D."/>
            <person name="Daum C."/>
            <person name="Ezra D."/>
            <person name="Gonzalez J."/>
            <person name="Henrissat B."/>
            <person name="Kuo A."/>
            <person name="Liang C."/>
            <person name="Lipzen A."/>
            <person name="Lutzoni F."/>
            <person name="Magnuson J."/>
            <person name="Mondo S."/>
            <person name="Nolan M."/>
            <person name="Ohm R."/>
            <person name="Pangilinan J."/>
            <person name="Park H.-J."/>
            <person name="Ramirez L."/>
            <person name="Alfaro M."/>
            <person name="Sun H."/>
            <person name="Tritt A."/>
            <person name="Yoshinaga Y."/>
            <person name="Zwiers L.-H."/>
            <person name="Turgeon B."/>
            <person name="Goodwin S."/>
            <person name="Spatafora J."/>
            <person name="Crous P."/>
            <person name="Grigoriev I."/>
        </authorList>
    </citation>
    <scope>NUCLEOTIDE SEQUENCE</scope>
    <source>
        <strain evidence="9">CBS 113818</strain>
    </source>
</reference>
<accession>A0A6A6ZDH2</accession>
<keyword evidence="4 6" id="KW-0067">ATP-binding</keyword>
<evidence type="ECO:0000256" key="5">
    <source>
        <dbReference type="ARBA" id="ARBA00039067"/>
    </source>
</evidence>
<organism evidence="9 10">
    <name type="scientific">Ophiobolus disseminans</name>
    <dbReference type="NCBI Taxonomy" id="1469910"/>
    <lineage>
        <taxon>Eukaryota</taxon>
        <taxon>Fungi</taxon>
        <taxon>Dikarya</taxon>
        <taxon>Ascomycota</taxon>
        <taxon>Pezizomycotina</taxon>
        <taxon>Dothideomycetes</taxon>
        <taxon>Pleosporomycetidae</taxon>
        <taxon>Pleosporales</taxon>
        <taxon>Pleosporineae</taxon>
        <taxon>Phaeosphaeriaceae</taxon>
        <taxon>Ophiobolus</taxon>
    </lineage>
</organism>
<evidence type="ECO:0000256" key="1">
    <source>
        <dbReference type="ARBA" id="ARBA00022679"/>
    </source>
</evidence>
<dbReference type="PANTHER" id="PTHR43289:SF6">
    <property type="entry name" value="SERINE_THREONINE-PROTEIN KINASE NEKL-3"/>
    <property type="match status" value="1"/>
</dbReference>
<dbReference type="GO" id="GO:0004674">
    <property type="term" value="F:protein serine/threonine kinase activity"/>
    <property type="evidence" value="ECO:0007669"/>
    <property type="project" value="TreeGrafter"/>
</dbReference>
<keyword evidence="1" id="KW-0808">Transferase</keyword>
<dbReference type="EC" id="2.7.11.34" evidence="5"/>
<dbReference type="Proteomes" id="UP000799424">
    <property type="component" value="Unassembled WGS sequence"/>
</dbReference>
<protein>
    <recommendedName>
        <fullName evidence="5">NEK6-subfamily protein kinase</fullName>
        <ecNumber evidence="5">2.7.11.34</ecNumber>
    </recommendedName>
</protein>
<dbReference type="PROSITE" id="PS50011">
    <property type="entry name" value="PROTEIN_KINASE_DOM"/>
    <property type="match status" value="1"/>
</dbReference>
<dbReference type="InterPro" id="IPR000719">
    <property type="entry name" value="Prot_kinase_dom"/>
</dbReference>
<dbReference type="EMBL" id="MU006247">
    <property type="protein sequence ID" value="KAF2819070.1"/>
    <property type="molecule type" value="Genomic_DNA"/>
</dbReference>
<keyword evidence="10" id="KW-1185">Reference proteome</keyword>
<dbReference type="Gene3D" id="1.10.510.10">
    <property type="entry name" value="Transferase(Phosphotransferase) domain 1"/>
    <property type="match status" value="1"/>
</dbReference>
<dbReference type="GO" id="GO:0005524">
    <property type="term" value="F:ATP binding"/>
    <property type="evidence" value="ECO:0007669"/>
    <property type="project" value="UniProtKB-UniRule"/>
</dbReference>
<feature type="domain" description="Protein kinase" evidence="8">
    <location>
        <begin position="105"/>
        <end position="411"/>
    </location>
</feature>
<gene>
    <name evidence="9" type="ORF">CC86DRAFT_388495</name>
</gene>
<dbReference type="PANTHER" id="PTHR43289">
    <property type="entry name" value="MITOGEN-ACTIVATED PROTEIN KINASE KINASE KINASE 20-RELATED"/>
    <property type="match status" value="1"/>
</dbReference>
<dbReference type="Pfam" id="PF00069">
    <property type="entry name" value="Pkinase"/>
    <property type="match status" value="1"/>
</dbReference>